<name>A0ABY4C7H3_9BACT</name>
<sequence length="97" mass="11409">MMKQNPDREWSARDLSKEMRTNVDYAASQLAFLAYKGFINPTDDVCYKYHSESPYKPMVDQLEEYYNLHRPSVINCIYSQPIDSIRGFADAFKIKKD</sequence>
<evidence type="ECO:0000313" key="2">
    <source>
        <dbReference type="Proteomes" id="UP000830116"/>
    </source>
</evidence>
<organism evidence="1 2">
    <name type="scientific">Bdellovibrio reynosensis</name>
    <dbReference type="NCBI Taxonomy" id="2835041"/>
    <lineage>
        <taxon>Bacteria</taxon>
        <taxon>Pseudomonadati</taxon>
        <taxon>Bdellovibrionota</taxon>
        <taxon>Bdellovibrionia</taxon>
        <taxon>Bdellovibrionales</taxon>
        <taxon>Pseudobdellovibrionaceae</taxon>
        <taxon>Bdellovibrio</taxon>
    </lineage>
</organism>
<dbReference type="RefSeq" id="WP_243537049.1">
    <property type="nucleotide sequence ID" value="NZ_CP093442.1"/>
</dbReference>
<reference evidence="1" key="1">
    <citation type="submission" date="2022-03" db="EMBL/GenBank/DDBJ databases">
        <title>Genome Identification and Characterization of new species Bdellovibrio reynosense LBG001 sp. nov. from a Mexico soil sample.</title>
        <authorList>
            <person name="Camilli A."/>
            <person name="Ajao Y."/>
            <person name="Guo X."/>
        </authorList>
    </citation>
    <scope>NUCLEOTIDE SEQUENCE</scope>
    <source>
        <strain evidence="1">LBG001</strain>
    </source>
</reference>
<gene>
    <name evidence="1" type="ORF">MNR06_14330</name>
</gene>
<proteinExistence type="predicted"/>
<accession>A0ABY4C7H3</accession>
<protein>
    <submittedName>
        <fullName evidence="1">Uncharacterized protein</fullName>
    </submittedName>
</protein>
<keyword evidence="2" id="KW-1185">Reference proteome</keyword>
<dbReference type="Proteomes" id="UP000830116">
    <property type="component" value="Chromosome"/>
</dbReference>
<evidence type="ECO:0000313" key="1">
    <source>
        <dbReference type="EMBL" id="UOF00875.1"/>
    </source>
</evidence>
<dbReference type="EMBL" id="CP093442">
    <property type="protein sequence ID" value="UOF00875.1"/>
    <property type="molecule type" value="Genomic_DNA"/>
</dbReference>